<dbReference type="PATRIC" id="fig|68170.10.peg.6215"/>
<dbReference type="InterPro" id="IPR035992">
    <property type="entry name" value="Ricin_B-like_lectins"/>
</dbReference>
<dbReference type="SUPFAM" id="SSF50370">
    <property type="entry name" value="Ricin B-like lectins"/>
    <property type="match status" value="1"/>
</dbReference>
<feature type="chain" id="PRO_5002441543" description="Ricin B lectin domain-containing protein" evidence="1">
    <location>
        <begin position="28"/>
        <end position="168"/>
    </location>
</feature>
<evidence type="ECO:0000256" key="1">
    <source>
        <dbReference type="SAM" id="SignalP"/>
    </source>
</evidence>
<evidence type="ECO:0000259" key="2">
    <source>
        <dbReference type="SMART" id="SM00458"/>
    </source>
</evidence>
<dbReference type="Gene3D" id="2.80.10.50">
    <property type="match status" value="1"/>
</dbReference>
<protein>
    <recommendedName>
        <fullName evidence="2">Ricin B lectin domain-containing protein</fullName>
    </recommendedName>
</protein>
<feature type="signal peptide" evidence="1">
    <location>
        <begin position="1"/>
        <end position="27"/>
    </location>
</feature>
<dbReference type="PROSITE" id="PS50231">
    <property type="entry name" value="RICIN_B_LECTIN"/>
    <property type="match status" value="1"/>
</dbReference>
<dbReference type="Proteomes" id="UP000033393">
    <property type="component" value="Unassembled WGS sequence"/>
</dbReference>
<accession>A0A0F0GWJ7</accession>
<proteinExistence type="predicted"/>
<comment type="caution">
    <text evidence="3">The sequence shown here is derived from an EMBL/GenBank/DDBJ whole genome shotgun (WGS) entry which is preliminary data.</text>
</comment>
<organism evidence="3 4">
    <name type="scientific">Lentzea aerocolonigenes</name>
    <name type="common">Lechevalieria aerocolonigenes</name>
    <name type="synonym">Saccharothrix aerocolonigenes</name>
    <dbReference type="NCBI Taxonomy" id="68170"/>
    <lineage>
        <taxon>Bacteria</taxon>
        <taxon>Bacillati</taxon>
        <taxon>Actinomycetota</taxon>
        <taxon>Actinomycetes</taxon>
        <taxon>Pseudonocardiales</taxon>
        <taxon>Pseudonocardiaceae</taxon>
        <taxon>Lentzea</taxon>
    </lineage>
</organism>
<dbReference type="SMART" id="SM00458">
    <property type="entry name" value="RICIN"/>
    <property type="match status" value="1"/>
</dbReference>
<name>A0A0F0GWJ7_LENAE</name>
<sequence>MLRRVASAGAAIAALGAMLIAPASASAASTASAAPDVVSASPGWVYIRHASSRLCLTAVGSGGVQLMDCQDLSAQKWYHFTGESNFDKFMNGFDTACLGSNGQDVFTMGSCNTPSSRWLIPGTSPKLIRHGVEQTKCLHTNSGGPGKWGYLASCGDSTRWSFETVSAP</sequence>
<evidence type="ECO:0000313" key="3">
    <source>
        <dbReference type="EMBL" id="KJK45808.1"/>
    </source>
</evidence>
<dbReference type="InterPro" id="IPR000772">
    <property type="entry name" value="Ricin_B_lectin"/>
</dbReference>
<dbReference type="AlphaFoldDB" id="A0A0F0GWJ7"/>
<evidence type="ECO:0000313" key="4">
    <source>
        <dbReference type="Proteomes" id="UP000033393"/>
    </source>
</evidence>
<gene>
    <name evidence="3" type="ORF">UK23_24820</name>
</gene>
<keyword evidence="4" id="KW-1185">Reference proteome</keyword>
<feature type="domain" description="Ricin B lectin" evidence="2">
    <location>
        <begin position="44"/>
        <end position="163"/>
    </location>
</feature>
<dbReference type="EMBL" id="JYJG01000196">
    <property type="protein sequence ID" value="KJK45808.1"/>
    <property type="molecule type" value="Genomic_DNA"/>
</dbReference>
<keyword evidence="1" id="KW-0732">Signal</keyword>
<reference evidence="3 4" key="1">
    <citation type="submission" date="2015-02" db="EMBL/GenBank/DDBJ databases">
        <authorList>
            <person name="Ju K.-S."/>
            <person name="Doroghazi J.R."/>
            <person name="Metcalf W."/>
        </authorList>
    </citation>
    <scope>NUCLEOTIDE SEQUENCE [LARGE SCALE GENOMIC DNA]</scope>
    <source>
        <strain evidence="3 4">NRRL B-16140</strain>
    </source>
</reference>